<dbReference type="InterPro" id="IPR035930">
    <property type="entry name" value="FomD-like_sf"/>
</dbReference>
<dbReference type="PANTHER" id="PTHR41271">
    <property type="entry name" value="DUF402 DOMAIN-CONTAINING PROTEIN"/>
    <property type="match status" value="1"/>
</dbReference>
<dbReference type="AlphaFoldDB" id="C1CWN7"/>
<reference evidence="2 3" key="1">
    <citation type="journal article" date="2009" name="PLoS Genet.">
        <title>Alliance of proteomics and genomics to unravel the specificities of Sahara bacterium Deinococcus deserti.</title>
        <authorList>
            <person name="de Groot A."/>
            <person name="Dulermo R."/>
            <person name="Ortet P."/>
            <person name="Blanchard L."/>
            <person name="Guerin P."/>
            <person name="Fernandez B."/>
            <person name="Vacherie B."/>
            <person name="Dossat C."/>
            <person name="Jolivet E."/>
            <person name="Siguier P."/>
            <person name="Chandler M."/>
            <person name="Barakat M."/>
            <person name="Dedieu A."/>
            <person name="Barbe V."/>
            <person name="Heulin T."/>
            <person name="Sommer S."/>
            <person name="Achouak W."/>
            <person name="Armengaud J."/>
        </authorList>
    </citation>
    <scope>NUCLEOTIDE SEQUENCE [LARGE SCALE GENOMIC DNA]</scope>
    <source>
        <strain evidence="3">DSM 17065 / CIP 109153 / LMG 22923 / VCD115</strain>
    </source>
</reference>
<name>C1CWN7_DEIDV</name>
<dbReference type="InterPro" id="IPR007295">
    <property type="entry name" value="DUF402"/>
</dbReference>
<protein>
    <recommendedName>
        <fullName evidence="1">DUF402 domain-containing protein</fullName>
    </recommendedName>
</protein>
<proteinExistence type="predicted"/>
<dbReference type="STRING" id="546414.Deide_16350"/>
<sequence length="187" mass="20922">MKRKIHDLRAWPRAVRHEQVVLHLPGHVIVDFTAHEVVRPLDVAFGDRVIRVLDHGYRWVRVHPTGGGEAVMGDALTAMLDEHGIPLQLYVDVHGGEGIGEDGLPWIDDLYLDVIGNWEVEPERAGQVTETHIIDGEELDEAVQDGRVTAAHADATWAHARKVEAALIDGTYPLLAILRRYLEDPYT</sequence>
<dbReference type="eggNOG" id="COG2306">
    <property type="taxonomic scope" value="Bacteria"/>
</dbReference>
<gene>
    <name evidence="2" type="ordered locus">Deide_16350</name>
</gene>
<feature type="domain" description="DUF402" evidence="1">
    <location>
        <begin position="77"/>
        <end position="168"/>
    </location>
</feature>
<organism evidence="2 3">
    <name type="scientific">Deinococcus deserti (strain DSM 17065 / CIP 109153 / LMG 22923 / VCD115)</name>
    <dbReference type="NCBI Taxonomy" id="546414"/>
    <lineage>
        <taxon>Bacteria</taxon>
        <taxon>Thermotogati</taxon>
        <taxon>Deinococcota</taxon>
        <taxon>Deinococci</taxon>
        <taxon>Deinococcales</taxon>
        <taxon>Deinococcaceae</taxon>
        <taxon>Deinococcus</taxon>
    </lineage>
</organism>
<keyword evidence="3" id="KW-1185">Reference proteome</keyword>
<dbReference type="Gene3D" id="2.40.380.10">
    <property type="entry name" value="FomD-like"/>
    <property type="match status" value="1"/>
</dbReference>
<dbReference type="HOGENOM" id="CLU_098301_2_0_0"/>
<dbReference type="Proteomes" id="UP000002208">
    <property type="component" value="Chromosome"/>
</dbReference>
<dbReference type="Pfam" id="PF04167">
    <property type="entry name" value="DUF402"/>
    <property type="match status" value="1"/>
</dbReference>
<dbReference type="PaxDb" id="546414-Deide_16350"/>
<dbReference type="EMBL" id="CP001114">
    <property type="protein sequence ID" value="ACO46604.2"/>
    <property type="molecule type" value="Genomic_DNA"/>
</dbReference>
<evidence type="ECO:0000313" key="2">
    <source>
        <dbReference type="EMBL" id="ACO46604.2"/>
    </source>
</evidence>
<evidence type="ECO:0000313" key="3">
    <source>
        <dbReference type="Proteomes" id="UP000002208"/>
    </source>
</evidence>
<dbReference type="SUPFAM" id="SSF159234">
    <property type="entry name" value="FomD-like"/>
    <property type="match status" value="1"/>
</dbReference>
<accession>C1CWN7</accession>
<evidence type="ECO:0000259" key="1">
    <source>
        <dbReference type="Pfam" id="PF04167"/>
    </source>
</evidence>
<dbReference type="PANTHER" id="PTHR41271:SF1">
    <property type="entry name" value="DUF402 DOMAIN-CONTAINING PROTEIN"/>
    <property type="match status" value="1"/>
</dbReference>
<dbReference type="RefSeq" id="WP_041227542.1">
    <property type="nucleotide sequence ID" value="NC_012526.1"/>
</dbReference>
<dbReference type="KEGG" id="ddr:Deide_16350"/>